<dbReference type="Proteomes" id="UP001497516">
    <property type="component" value="Chromosome 8"/>
</dbReference>
<evidence type="ECO:0000313" key="2">
    <source>
        <dbReference type="EMBL" id="CAL1406620.1"/>
    </source>
</evidence>
<gene>
    <name evidence="2" type="ORF">LTRI10_LOCUS46335</name>
</gene>
<name>A0AAV2G7H2_9ROSI</name>
<proteinExistence type="predicted"/>
<evidence type="ECO:0000256" key="1">
    <source>
        <dbReference type="SAM" id="MobiDB-lite"/>
    </source>
</evidence>
<dbReference type="AlphaFoldDB" id="A0AAV2G7H2"/>
<reference evidence="2 3" key="1">
    <citation type="submission" date="2024-04" db="EMBL/GenBank/DDBJ databases">
        <authorList>
            <person name="Fracassetti M."/>
        </authorList>
    </citation>
    <scope>NUCLEOTIDE SEQUENCE [LARGE SCALE GENOMIC DNA]</scope>
</reference>
<organism evidence="2 3">
    <name type="scientific">Linum trigynum</name>
    <dbReference type="NCBI Taxonomy" id="586398"/>
    <lineage>
        <taxon>Eukaryota</taxon>
        <taxon>Viridiplantae</taxon>
        <taxon>Streptophyta</taxon>
        <taxon>Embryophyta</taxon>
        <taxon>Tracheophyta</taxon>
        <taxon>Spermatophyta</taxon>
        <taxon>Magnoliopsida</taxon>
        <taxon>eudicotyledons</taxon>
        <taxon>Gunneridae</taxon>
        <taxon>Pentapetalae</taxon>
        <taxon>rosids</taxon>
        <taxon>fabids</taxon>
        <taxon>Malpighiales</taxon>
        <taxon>Linaceae</taxon>
        <taxon>Linum</taxon>
    </lineage>
</organism>
<feature type="region of interest" description="Disordered" evidence="1">
    <location>
        <begin position="24"/>
        <end position="43"/>
    </location>
</feature>
<sequence length="100" mass="10564">MVKSFDCLKRGLGCSVSILIRFVDSNDEGGGDKNRRGRPCSARGVAGNGGEGLWFMANEYEAVSVLTGALEMDGAEPVLDLAIMSVEVGQPREEISDGTP</sequence>
<keyword evidence="3" id="KW-1185">Reference proteome</keyword>
<protein>
    <submittedName>
        <fullName evidence="2">Uncharacterized protein</fullName>
    </submittedName>
</protein>
<evidence type="ECO:0000313" key="3">
    <source>
        <dbReference type="Proteomes" id="UP001497516"/>
    </source>
</evidence>
<dbReference type="EMBL" id="OZ034821">
    <property type="protein sequence ID" value="CAL1406620.1"/>
    <property type="molecule type" value="Genomic_DNA"/>
</dbReference>
<accession>A0AAV2G7H2</accession>